<evidence type="ECO:0000313" key="4">
    <source>
        <dbReference type="Proteomes" id="UP000014074"/>
    </source>
</evidence>
<feature type="transmembrane region" description="Helical" evidence="2">
    <location>
        <begin position="205"/>
        <end position="226"/>
    </location>
</feature>
<dbReference type="EMBL" id="KB932933">
    <property type="protein sequence ID" value="EOO02117.1"/>
    <property type="molecule type" value="Genomic_DNA"/>
</dbReference>
<proteinExistence type="predicted"/>
<evidence type="ECO:0000313" key="3">
    <source>
        <dbReference type="EMBL" id="EOO02117.1"/>
    </source>
</evidence>
<keyword evidence="2" id="KW-0472">Membrane</keyword>
<accession>R8BRX5</accession>
<evidence type="ECO:0000256" key="1">
    <source>
        <dbReference type="SAM" id="Coils"/>
    </source>
</evidence>
<keyword evidence="4" id="KW-1185">Reference proteome</keyword>
<organism evidence="3 4">
    <name type="scientific">Phaeoacremonium minimum (strain UCR-PA7)</name>
    <name type="common">Esca disease fungus</name>
    <name type="synonym">Togninia minima</name>
    <dbReference type="NCBI Taxonomy" id="1286976"/>
    <lineage>
        <taxon>Eukaryota</taxon>
        <taxon>Fungi</taxon>
        <taxon>Dikarya</taxon>
        <taxon>Ascomycota</taxon>
        <taxon>Pezizomycotina</taxon>
        <taxon>Sordariomycetes</taxon>
        <taxon>Sordariomycetidae</taxon>
        <taxon>Togniniales</taxon>
        <taxon>Togniniaceae</taxon>
        <taxon>Phaeoacremonium</taxon>
    </lineage>
</organism>
<reference evidence="4" key="1">
    <citation type="journal article" date="2013" name="Genome Announc.">
        <title>Draft genome sequence of the ascomycete Phaeoacremonium aleophilum strain UCR-PA7, a causal agent of the esca disease complex in grapevines.</title>
        <authorList>
            <person name="Blanco-Ulate B."/>
            <person name="Rolshausen P."/>
            <person name="Cantu D."/>
        </authorList>
    </citation>
    <scope>NUCLEOTIDE SEQUENCE [LARGE SCALE GENOMIC DNA]</scope>
    <source>
        <strain evidence="4">UCR-PA7</strain>
    </source>
</reference>
<dbReference type="KEGG" id="tmn:UCRPA7_2408"/>
<sequence length="294" mass="33171">MLITVETARAMSGFRSLKYVTPNLSRNPSRRASVLIPSADDDAATSTTNLPAFKKVSSDELLHLEREKAVARTSGLKKCLVDLNEFSNATTRRLDETYYSVLEKLSVLQSTVVALKELAGVSQEMTNGFKRDAQELVSDTESQLGTFGQFNNQEQRIESLQDRVRQGRQKMQTLSERVDAVRERIEGWERADRAWQERTRKRLKIIWIITSVVFLLLILLFIGVQYSSESLETTTVRLADEALTKLRDGTDKLRSGSLSDALKSEHEKIWGAPNRTADGADTELDGVLRIFDEL</sequence>
<dbReference type="Proteomes" id="UP000014074">
    <property type="component" value="Unassembled WGS sequence"/>
</dbReference>
<dbReference type="AlphaFoldDB" id="R8BRX5"/>
<gene>
    <name evidence="3" type="ORF">UCRPA7_2408</name>
</gene>
<name>R8BRX5_PHAM7</name>
<evidence type="ECO:0000256" key="2">
    <source>
        <dbReference type="SAM" id="Phobius"/>
    </source>
</evidence>
<keyword evidence="2" id="KW-1133">Transmembrane helix</keyword>
<feature type="coiled-coil region" evidence="1">
    <location>
        <begin position="150"/>
        <end position="191"/>
    </location>
</feature>
<dbReference type="HOGENOM" id="CLU_052208_0_0_1"/>
<dbReference type="GeneID" id="19322654"/>
<dbReference type="OrthoDB" id="5419542at2759"/>
<dbReference type="eggNOG" id="ENOG502S40Z">
    <property type="taxonomic scope" value="Eukaryota"/>
</dbReference>
<protein>
    <submittedName>
        <fullName evidence="3">Uncharacterized protein</fullName>
    </submittedName>
</protein>
<keyword evidence="1" id="KW-0175">Coiled coil</keyword>
<dbReference type="RefSeq" id="XP_007913209.1">
    <property type="nucleotide sequence ID" value="XM_007915018.1"/>
</dbReference>
<keyword evidence="2" id="KW-0812">Transmembrane</keyword>